<keyword evidence="12" id="KW-0812">Transmembrane</keyword>
<gene>
    <name evidence="14" type="ORF">HIM_07874</name>
</gene>
<comment type="similarity">
    <text evidence="3 10">Belongs to the glycosyl hydrolase 76 family.</text>
</comment>
<evidence type="ECO:0000256" key="4">
    <source>
        <dbReference type="ARBA" id="ARBA00012350"/>
    </source>
</evidence>
<dbReference type="EC" id="3.2.1.101" evidence="4 10"/>
<dbReference type="InterPro" id="IPR005198">
    <property type="entry name" value="Glyco_hydro_76"/>
</dbReference>
<dbReference type="SUPFAM" id="SSF48208">
    <property type="entry name" value="Six-hairpin glycosidases"/>
    <property type="match status" value="1"/>
</dbReference>
<dbReference type="GO" id="GO:0016052">
    <property type="term" value="P:carbohydrate catabolic process"/>
    <property type="evidence" value="ECO:0007669"/>
    <property type="project" value="InterPro"/>
</dbReference>
<dbReference type="Pfam" id="PF03663">
    <property type="entry name" value="Glyco_hydro_76"/>
    <property type="match status" value="1"/>
</dbReference>
<evidence type="ECO:0000256" key="1">
    <source>
        <dbReference type="ARBA" id="ARBA00001452"/>
    </source>
</evidence>
<sequence length="472" mass="51319">MQPRGSTSSTWRCLVAGMLLLSGSGVQAESPYKIDSPDAIRESARTLAYDLMLFYPGNKTGGIPGILPGPPPAGPYYWWEGGAMMGTYIDYWHLTGDSSYNRVVMEGMLHQVGEKENYMPANHTASLGNDDQGFWGMSAMLAAENKFPNPADDKPQWLALAQAVWNTMVDPSRHDATCNGGLRWQIPFSNAGYNYKNTIANGCFFNIGARLARYTKNATYAEHAEKTWDWLWNVGYIDHKSWKVYDGAHVDTNCTDINKATFSYNIGVLMQGAAFMYNFTDGDKKWADRLDKLTDTMLGDFFSKGAAYEIACEGRKGACSPDMLSFKGYVHRWLAVVTQIAPFTQSKIRPALRKSAEAAVKQCTGGATGRVCGFYWSDGVYVDPSVDKTTGAGEAMNVLAAVSSLLIDQAPAPVTNATGGISKGNPNAGGGRDNGDIELRPMTGGDRAGAGFLTFFVLGSAVGTFVWMSVFE</sequence>
<proteinExistence type="inferred from homology"/>
<dbReference type="InterPro" id="IPR008928">
    <property type="entry name" value="6-hairpin_glycosidase_sf"/>
</dbReference>
<evidence type="ECO:0000256" key="2">
    <source>
        <dbReference type="ARBA" id="ARBA00004308"/>
    </source>
</evidence>
<dbReference type="GO" id="GO:0009272">
    <property type="term" value="P:fungal-type cell wall biogenesis"/>
    <property type="evidence" value="ECO:0007669"/>
    <property type="project" value="TreeGrafter"/>
</dbReference>
<evidence type="ECO:0000256" key="12">
    <source>
        <dbReference type="SAM" id="Phobius"/>
    </source>
</evidence>
<dbReference type="InterPro" id="IPR014480">
    <property type="entry name" value="Mannan-1_6-alpha_mannosidase"/>
</dbReference>
<evidence type="ECO:0000256" key="9">
    <source>
        <dbReference type="ARBA" id="ARBA00023295"/>
    </source>
</evidence>
<reference evidence="14 15" key="1">
    <citation type="journal article" date="2014" name="Genome Biol. Evol.">
        <title>Comparative genomics and transcriptomics analyses reveal divergent lifestyle features of nematode endoparasitic fungus Hirsutella minnesotensis.</title>
        <authorList>
            <person name="Lai Y."/>
            <person name="Liu K."/>
            <person name="Zhang X."/>
            <person name="Zhang X."/>
            <person name="Li K."/>
            <person name="Wang N."/>
            <person name="Shu C."/>
            <person name="Wu Y."/>
            <person name="Wang C."/>
            <person name="Bushley K.E."/>
            <person name="Xiang M."/>
            <person name="Liu X."/>
        </authorList>
    </citation>
    <scope>NUCLEOTIDE SEQUENCE [LARGE SCALE GENOMIC DNA]</scope>
    <source>
        <strain evidence="14 15">3608</strain>
    </source>
</reference>
<evidence type="ECO:0000256" key="6">
    <source>
        <dbReference type="ARBA" id="ARBA00022801"/>
    </source>
</evidence>
<comment type="subcellular location">
    <subcellularLocation>
        <location evidence="2">Endomembrane system</location>
    </subcellularLocation>
</comment>
<dbReference type="GO" id="GO:0012505">
    <property type="term" value="C:endomembrane system"/>
    <property type="evidence" value="ECO:0007669"/>
    <property type="project" value="UniProtKB-SubCell"/>
</dbReference>
<keyword evidence="6 10" id="KW-0378">Hydrolase</keyword>
<feature type="transmembrane region" description="Helical" evidence="12">
    <location>
        <begin position="450"/>
        <end position="471"/>
    </location>
</feature>
<dbReference type="AlphaFoldDB" id="A0A0F7ZYL5"/>
<evidence type="ECO:0000313" key="15">
    <source>
        <dbReference type="Proteomes" id="UP000054481"/>
    </source>
</evidence>
<accession>A0A0F7ZYL5</accession>
<keyword evidence="15" id="KW-1185">Reference proteome</keyword>
<evidence type="ECO:0000256" key="5">
    <source>
        <dbReference type="ARBA" id="ARBA00022729"/>
    </source>
</evidence>
<keyword evidence="9 10" id="KW-0326">Glycosidase</keyword>
<evidence type="ECO:0000256" key="3">
    <source>
        <dbReference type="ARBA" id="ARBA00009699"/>
    </source>
</evidence>
<evidence type="ECO:0000313" key="14">
    <source>
        <dbReference type="EMBL" id="KJZ72682.1"/>
    </source>
</evidence>
<protein>
    <recommendedName>
        <fullName evidence="4 10">Mannan endo-1,6-alpha-mannosidase</fullName>
        <ecNumber evidence="4 10">3.2.1.101</ecNumber>
    </recommendedName>
</protein>
<keyword evidence="5 13" id="KW-0732">Signal</keyword>
<keyword evidence="7 12" id="KW-0472">Membrane</keyword>
<dbReference type="PIRSF" id="PIRSF016302">
    <property type="entry name" value="Man_a_manosd"/>
    <property type="match status" value="1"/>
</dbReference>
<dbReference type="OrthoDB" id="4187847at2759"/>
<organism evidence="14 15">
    <name type="scientific">Hirsutella minnesotensis 3608</name>
    <dbReference type="NCBI Taxonomy" id="1043627"/>
    <lineage>
        <taxon>Eukaryota</taxon>
        <taxon>Fungi</taxon>
        <taxon>Dikarya</taxon>
        <taxon>Ascomycota</taxon>
        <taxon>Pezizomycotina</taxon>
        <taxon>Sordariomycetes</taxon>
        <taxon>Hypocreomycetidae</taxon>
        <taxon>Hypocreales</taxon>
        <taxon>Ophiocordycipitaceae</taxon>
        <taxon>Hirsutella</taxon>
    </lineage>
</organism>
<dbReference type="Gene3D" id="1.50.10.20">
    <property type="match status" value="1"/>
</dbReference>
<dbReference type="EMBL" id="KQ030543">
    <property type="protein sequence ID" value="KJZ72682.1"/>
    <property type="molecule type" value="Genomic_DNA"/>
</dbReference>
<dbReference type="PANTHER" id="PTHR12145:SF36">
    <property type="entry name" value="MANNAN ENDO-1,6-ALPHA-MANNOSIDASE DCW1"/>
    <property type="match status" value="1"/>
</dbReference>
<dbReference type="Proteomes" id="UP000054481">
    <property type="component" value="Unassembled WGS sequence"/>
</dbReference>
<dbReference type="GO" id="GO:0008496">
    <property type="term" value="F:mannan endo-1,6-alpha-mannosidase activity"/>
    <property type="evidence" value="ECO:0007669"/>
    <property type="project" value="UniProtKB-UniRule"/>
</dbReference>
<feature type="region of interest" description="Disordered" evidence="11">
    <location>
        <begin position="417"/>
        <end position="436"/>
    </location>
</feature>
<dbReference type="FunFam" id="1.50.10.20:FF:000006">
    <property type="entry name" value="Mannan endo-1,6-alpha-mannosidase"/>
    <property type="match status" value="1"/>
</dbReference>
<keyword evidence="8" id="KW-0325">Glycoprotein</keyword>
<evidence type="ECO:0000256" key="11">
    <source>
        <dbReference type="SAM" id="MobiDB-lite"/>
    </source>
</evidence>
<evidence type="ECO:0000256" key="7">
    <source>
        <dbReference type="ARBA" id="ARBA00023136"/>
    </source>
</evidence>
<feature type="signal peptide" evidence="13">
    <location>
        <begin position="1"/>
        <end position="28"/>
    </location>
</feature>
<feature type="chain" id="PRO_5002526255" description="Mannan endo-1,6-alpha-mannosidase" evidence="13">
    <location>
        <begin position="29"/>
        <end position="472"/>
    </location>
</feature>
<evidence type="ECO:0000256" key="10">
    <source>
        <dbReference type="PIRNR" id="PIRNR016302"/>
    </source>
</evidence>
<keyword evidence="12" id="KW-1133">Transmembrane helix</keyword>
<dbReference type="PANTHER" id="PTHR12145">
    <property type="entry name" value="MANNAN ENDO-1,6-ALPHA-MANNOSIDASE DCW1"/>
    <property type="match status" value="1"/>
</dbReference>
<evidence type="ECO:0000256" key="13">
    <source>
        <dbReference type="SAM" id="SignalP"/>
    </source>
</evidence>
<comment type="catalytic activity">
    <reaction evidence="1 10">
        <text>Random hydrolysis of (1-&gt;6)-alpha-D-mannosidic linkages in unbranched (1-&gt;6)-mannans.</text>
        <dbReference type="EC" id="3.2.1.101"/>
    </reaction>
</comment>
<evidence type="ECO:0000256" key="8">
    <source>
        <dbReference type="ARBA" id="ARBA00023180"/>
    </source>
</evidence>
<name>A0A0F7ZYL5_9HYPO</name>